<feature type="region of interest" description="Disordered" evidence="1">
    <location>
        <begin position="1"/>
        <end position="249"/>
    </location>
</feature>
<dbReference type="RefSeq" id="XP_001838507.2">
    <property type="nucleotide sequence ID" value="XM_001838455.2"/>
</dbReference>
<dbReference type="eggNOG" id="ENOG502S2VJ">
    <property type="taxonomic scope" value="Eukaryota"/>
</dbReference>
<feature type="compositionally biased region" description="Basic and acidic residues" evidence="1">
    <location>
        <begin position="720"/>
        <end position="737"/>
    </location>
</feature>
<dbReference type="OrthoDB" id="3364649at2759"/>
<feature type="region of interest" description="Disordered" evidence="1">
    <location>
        <begin position="301"/>
        <end position="321"/>
    </location>
</feature>
<dbReference type="HOGENOM" id="CLU_019461_1_0_1"/>
<feature type="compositionally biased region" description="Basic and acidic residues" evidence="1">
    <location>
        <begin position="113"/>
        <end position="129"/>
    </location>
</feature>
<feature type="compositionally biased region" description="Basic and acidic residues" evidence="1">
    <location>
        <begin position="575"/>
        <end position="585"/>
    </location>
</feature>
<dbReference type="AlphaFoldDB" id="A8P3A5"/>
<feature type="region of interest" description="Disordered" evidence="1">
    <location>
        <begin position="565"/>
        <end position="645"/>
    </location>
</feature>
<dbReference type="Pfam" id="PF08202">
    <property type="entry name" value="MIS13"/>
    <property type="match status" value="1"/>
</dbReference>
<dbReference type="EMBL" id="AACS02000004">
    <property type="protein sequence ID" value="EAU83308.2"/>
    <property type="molecule type" value="Genomic_DNA"/>
</dbReference>
<dbReference type="OMA" id="DVRQMQS"/>
<evidence type="ECO:0000256" key="1">
    <source>
        <dbReference type="SAM" id="MobiDB-lite"/>
    </source>
</evidence>
<evidence type="ECO:0008006" key="4">
    <source>
        <dbReference type="Google" id="ProtNLM"/>
    </source>
</evidence>
<dbReference type="PANTHER" id="PTHR14778">
    <property type="entry name" value="KINETOCHORE-ASSOCIATED PROTEIN DSN1 HOMOLOG"/>
    <property type="match status" value="1"/>
</dbReference>
<dbReference type="GO" id="GO:0007059">
    <property type="term" value="P:chromosome segregation"/>
    <property type="evidence" value="ECO:0007669"/>
    <property type="project" value="InterPro"/>
</dbReference>
<dbReference type="Proteomes" id="UP000001861">
    <property type="component" value="Unassembled WGS sequence"/>
</dbReference>
<dbReference type="GeneID" id="6015099"/>
<dbReference type="VEuPathDB" id="FungiDB:CC1G_10749"/>
<reference evidence="2 3" key="1">
    <citation type="journal article" date="2010" name="Proc. Natl. Acad. Sci. U.S.A.">
        <title>Insights into evolution of multicellular fungi from the assembled chromosomes of the mushroom Coprinopsis cinerea (Coprinus cinereus).</title>
        <authorList>
            <person name="Stajich J.E."/>
            <person name="Wilke S.K."/>
            <person name="Ahren D."/>
            <person name="Au C.H."/>
            <person name="Birren B.W."/>
            <person name="Borodovsky M."/>
            <person name="Burns C."/>
            <person name="Canback B."/>
            <person name="Casselton L.A."/>
            <person name="Cheng C.K."/>
            <person name="Deng J."/>
            <person name="Dietrich F.S."/>
            <person name="Fargo D.C."/>
            <person name="Farman M.L."/>
            <person name="Gathman A.C."/>
            <person name="Goldberg J."/>
            <person name="Guigo R."/>
            <person name="Hoegger P.J."/>
            <person name="Hooker J.B."/>
            <person name="Huggins A."/>
            <person name="James T.Y."/>
            <person name="Kamada T."/>
            <person name="Kilaru S."/>
            <person name="Kodira C."/>
            <person name="Kues U."/>
            <person name="Kupfer D."/>
            <person name="Kwan H.S."/>
            <person name="Lomsadze A."/>
            <person name="Li W."/>
            <person name="Lilly W.W."/>
            <person name="Ma L.J."/>
            <person name="Mackey A.J."/>
            <person name="Manning G."/>
            <person name="Martin F."/>
            <person name="Muraguchi H."/>
            <person name="Natvig D.O."/>
            <person name="Palmerini H."/>
            <person name="Ramesh M.A."/>
            <person name="Rehmeyer C.J."/>
            <person name="Roe B.A."/>
            <person name="Shenoy N."/>
            <person name="Stanke M."/>
            <person name="Ter-Hovhannisyan V."/>
            <person name="Tunlid A."/>
            <person name="Velagapudi R."/>
            <person name="Vision T.J."/>
            <person name="Zeng Q."/>
            <person name="Zolan M.E."/>
            <person name="Pukkila P.J."/>
        </authorList>
    </citation>
    <scope>NUCLEOTIDE SEQUENCE [LARGE SCALE GENOMIC DNA]</scope>
    <source>
        <strain evidence="3">Okayama-7 / 130 / ATCC MYA-4618 / FGSC 9003</strain>
    </source>
</reference>
<protein>
    <recommendedName>
        <fullName evidence="4">Mis12-Mtw1 family protein</fullName>
    </recommendedName>
</protein>
<comment type="caution">
    <text evidence="2">The sequence shown here is derived from an EMBL/GenBank/DDBJ whole genome shotgun (WGS) entry which is preliminary data.</text>
</comment>
<feature type="compositionally biased region" description="Low complexity" evidence="1">
    <location>
        <begin position="490"/>
        <end position="510"/>
    </location>
</feature>
<feature type="region of interest" description="Disordered" evidence="1">
    <location>
        <begin position="416"/>
        <end position="446"/>
    </location>
</feature>
<dbReference type="GO" id="GO:0000444">
    <property type="term" value="C:MIS12/MIND type complex"/>
    <property type="evidence" value="ECO:0007669"/>
    <property type="project" value="InterPro"/>
</dbReference>
<feature type="compositionally biased region" description="Low complexity" evidence="1">
    <location>
        <begin position="37"/>
        <end position="52"/>
    </location>
</feature>
<feature type="region of interest" description="Disordered" evidence="1">
    <location>
        <begin position="344"/>
        <end position="369"/>
    </location>
</feature>
<feature type="region of interest" description="Disordered" evidence="1">
    <location>
        <begin position="487"/>
        <end position="511"/>
    </location>
</feature>
<feature type="compositionally biased region" description="Basic residues" evidence="1">
    <location>
        <begin position="11"/>
        <end position="22"/>
    </location>
</feature>
<name>A8P3A5_COPC7</name>
<feature type="compositionally biased region" description="Polar residues" evidence="1">
    <location>
        <begin position="604"/>
        <end position="627"/>
    </location>
</feature>
<feature type="compositionally biased region" description="Basic and acidic residues" evidence="1">
    <location>
        <begin position="667"/>
        <end position="692"/>
    </location>
</feature>
<proteinExistence type="predicted"/>
<dbReference type="InterPro" id="IPR013218">
    <property type="entry name" value="Dsn1/Mis13"/>
</dbReference>
<dbReference type="PANTHER" id="PTHR14778:SF2">
    <property type="entry name" value="KINETOCHORE-ASSOCIATED PROTEIN DSN1 HOMOLOG"/>
    <property type="match status" value="1"/>
</dbReference>
<dbReference type="GO" id="GO:0051301">
    <property type="term" value="P:cell division"/>
    <property type="evidence" value="ECO:0007669"/>
    <property type="project" value="InterPro"/>
</dbReference>
<dbReference type="KEGG" id="cci:CC1G_10749"/>
<feature type="region of interest" description="Disordered" evidence="1">
    <location>
        <begin position="665"/>
        <end position="737"/>
    </location>
</feature>
<keyword evidence="3" id="KW-1185">Reference proteome</keyword>
<evidence type="ECO:0000313" key="3">
    <source>
        <dbReference type="Proteomes" id="UP000001861"/>
    </source>
</evidence>
<feature type="compositionally biased region" description="Basic residues" evidence="1">
    <location>
        <begin position="237"/>
        <end position="248"/>
    </location>
</feature>
<organism evidence="2 3">
    <name type="scientific">Coprinopsis cinerea (strain Okayama-7 / 130 / ATCC MYA-4618 / FGSC 9003)</name>
    <name type="common">Inky cap fungus</name>
    <name type="synonym">Hormographiella aspergillata</name>
    <dbReference type="NCBI Taxonomy" id="240176"/>
    <lineage>
        <taxon>Eukaryota</taxon>
        <taxon>Fungi</taxon>
        <taxon>Dikarya</taxon>
        <taxon>Basidiomycota</taxon>
        <taxon>Agaricomycotina</taxon>
        <taxon>Agaricomycetes</taxon>
        <taxon>Agaricomycetidae</taxon>
        <taxon>Agaricales</taxon>
        <taxon>Agaricineae</taxon>
        <taxon>Psathyrellaceae</taxon>
        <taxon>Coprinopsis</taxon>
    </lineage>
</organism>
<accession>A8P3A5</accession>
<dbReference type="InParanoid" id="A8P3A5"/>
<dbReference type="STRING" id="240176.A8P3A5"/>
<feature type="compositionally biased region" description="Basic and acidic residues" evidence="1">
    <location>
        <begin position="222"/>
        <end position="231"/>
    </location>
</feature>
<sequence length="737" mass="80905">MNPLLANAFAKKAKKSATKRKLNTTEDVPNGRVVVRTPEPQSFSQPTTSTTTETHDVRPRASSSQPMARPAKPPAKKFRAESQPVAGKPPSTSHRRLESLREEDDAANTSDADLERDVRAMEDEADNLRRASRAHTTIDPGLLTTPNNNNARFNFPKPPSSSSQTTNAGKKPSSRGKPRSKSTFMDVDTQVPIAENETPQIQRNKKLREGAMAAIAEDAEDDDRRGGRSMDRSQQNQRRRSSLSRGKRISTSFEATGVITQPHNSVSEASFYKHIDADLPDVERIRQLLIWCALRAAAKPSLPSSSSASSSTAPPSDLPPLSAHAQAALKKMQDDFVRMLAEKKVDLSPHSTDPLPPPPEGVTLRENEQNVRNRQWEVRYSSHIQRAQAEDEAWKKVSYEYDAYCKKLSSSLEKRKRALHPPLPPPPPSKGKAKASTADGDVEMEPQEDDDAVMETYLNAYPQPHELPPAFQNGAELARRVLLQSRQRYHPSSSRPATSSRHSISSPATPDLESSLLARLPTLQFKLDMLHTYANQARATTAICERILDERYRLLNKSLDRRMRSASVPPISGGKDAKGKGKGADEGSSASRSHVLTTYIRRSPSPTRTLYPSTTIATSHSGLSRAQSVPPPPPPLPSTSNIPSPHTLLRALTRVDAARPPQQVGEAARRAAREVQRVEESGRGAIAGERRVTVLPSMVPGTPRRAGGGIPGTPGRSRTPAREPRTPGRERTPARER</sequence>
<gene>
    <name evidence="2" type="ORF">CC1G_10749</name>
</gene>
<evidence type="ECO:0000313" key="2">
    <source>
        <dbReference type="EMBL" id="EAU83308.2"/>
    </source>
</evidence>
<feature type="compositionally biased region" description="Low complexity" evidence="1">
    <location>
        <begin position="1"/>
        <end position="10"/>
    </location>
</feature>